<evidence type="ECO:0008006" key="5">
    <source>
        <dbReference type="Google" id="ProtNLM"/>
    </source>
</evidence>
<dbReference type="Proteomes" id="UP000799753">
    <property type="component" value="Unassembled WGS sequence"/>
</dbReference>
<evidence type="ECO:0000313" key="4">
    <source>
        <dbReference type="Proteomes" id="UP000799753"/>
    </source>
</evidence>
<feature type="compositionally biased region" description="Pro residues" evidence="1">
    <location>
        <begin position="375"/>
        <end position="389"/>
    </location>
</feature>
<feature type="region of interest" description="Disordered" evidence="1">
    <location>
        <begin position="375"/>
        <end position="394"/>
    </location>
</feature>
<proteinExistence type="predicted"/>
<evidence type="ECO:0000256" key="1">
    <source>
        <dbReference type="SAM" id="MobiDB-lite"/>
    </source>
</evidence>
<name>A0A6A6RK75_9PLEO</name>
<dbReference type="EMBL" id="MU006804">
    <property type="protein sequence ID" value="KAF2635760.1"/>
    <property type="molecule type" value="Genomic_DNA"/>
</dbReference>
<sequence>MKLLYIAGFLALVSLVASDAGLQAGPKYKHLSANQRSNRTLVGNAANAPPRHDIRNISARGFDPNNPPPPEVIQEPASEELWARCRNKGCSLTEAMRMSDLEAGQRFLSKDTAASPWTEPMIEETWGYQTRWQWDGTYGYEKFDNGHDWPQMGWGIGDSLRGLGVSDKIVENGGTVELYSVNHGNYDDDWTGRVPYELQPAYEVKEKGRWYRVTGGKFQFAVDPHNGVILAMDRHSPKNAAKDRRPPIPVTGLPELNQFSDIAWLFWMYSTTNAQTDMTKIRYFFSLSITNKETQAVIHRAVQPESPTIKSWPGHTFDWDTMAFRAILGTPNGQGFGYFLMQHKPQLGNMFINKVQVFASDNHFRLPSLVFHVGPVPPPRPNRPRPPPADVEKRTEIDISNPIFEMQGENRMKRSHIMRPAIMV</sequence>
<keyword evidence="2" id="KW-0732">Signal</keyword>
<organism evidence="3 4">
    <name type="scientific">Massarina eburnea CBS 473.64</name>
    <dbReference type="NCBI Taxonomy" id="1395130"/>
    <lineage>
        <taxon>Eukaryota</taxon>
        <taxon>Fungi</taxon>
        <taxon>Dikarya</taxon>
        <taxon>Ascomycota</taxon>
        <taxon>Pezizomycotina</taxon>
        <taxon>Dothideomycetes</taxon>
        <taxon>Pleosporomycetidae</taxon>
        <taxon>Pleosporales</taxon>
        <taxon>Massarineae</taxon>
        <taxon>Massarinaceae</taxon>
        <taxon>Massarina</taxon>
    </lineage>
</organism>
<keyword evidence="4" id="KW-1185">Reference proteome</keyword>
<accession>A0A6A6RK75</accession>
<protein>
    <recommendedName>
        <fullName evidence="5">Concanavalin A-like lectin/glucanase</fullName>
    </recommendedName>
</protein>
<evidence type="ECO:0000256" key="2">
    <source>
        <dbReference type="SAM" id="SignalP"/>
    </source>
</evidence>
<dbReference type="AlphaFoldDB" id="A0A6A6RK75"/>
<feature type="signal peptide" evidence="2">
    <location>
        <begin position="1"/>
        <end position="18"/>
    </location>
</feature>
<gene>
    <name evidence="3" type="ORF">P280DRAFT_511031</name>
</gene>
<reference evidence="3" key="1">
    <citation type="journal article" date="2020" name="Stud. Mycol.">
        <title>101 Dothideomycetes genomes: a test case for predicting lifestyles and emergence of pathogens.</title>
        <authorList>
            <person name="Haridas S."/>
            <person name="Albert R."/>
            <person name="Binder M."/>
            <person name="Bloem J."/>
            <person name="Labutti K."/>
            <person name="Salamov A."/>
            <person name="Andreopoulos B."/>
            <person name="Baker S."/>
            <person name="Barry K."/>
            <person name="Bills G."/>
            <person name="Bluhm B."/>
            <person name="Cannon C."/>
            <person name="Castanera R."/>
            <person name="Culley D."/>
            <person name="Daum C."/>
            <person name="Ezra D."/>
            <person name="Gonzalez J."/>
            <person name="Henrissat B."/>
            <person name="Kuo A."/>
            <person name="Liang C."/>
            <person name="Lipzen A."/>
            <person name="Lutzoni F."/>
            <person name="Magnuson J."/>
            <person name="Mondo S."/>
            <person name="Nolan M."/>
            <person name="Ohm R."/>
            <person name="Pangilinan J."/>
            <person name="Park H.-J."/>
            <person name="Ramirez L."/>
            <person name="Alfaro M."/>
            <person name="Sun H."/>
            <person name="Tritt A."/>
            <person name="Yoshinaga Y."/>
            <person name="Zwiers L.-H."/>
            <person name="Turgeon B."/>
            <person name="Goodwin S."/>
            <person name="Spatafora J."/>
            <person name="Crous P."/>
            <person name="Grigoriev I."/>
        </authorList>
    </citation>
    <scope>NUCLEOTIDE SEQUENCE</scope>
    <source>
        <strain evidence="3">CBS 473.64</strain>
    </source>
</reference>
<dbReference type="OrthoDB" id="191139at2759"/>
<feature type="chain" id="PRO_5025642978" description="Concanavalin A-like lectin/glucanase" evidence="2">
    <location>
        <begin position="19"/>
        <end position="424"/>
    </location>
</feature>
<evidence type="ECO:0000313" key="3">
    <source>
        <dbReference type="EMBL" id="KAF2635760.1"/>
    </source>
</evidence>